<dbReference type="PANTHER" id="PTHR31480">
    <property type="entry name" value="BIFUNCTIONAL LYCOPENE CYCLASE/PHYTOENE SYNTHASE"/>
    <property type="match status" value="1"/>
</dbReference>
<protein>
    <submittedName>
        <fullName evidence="1">Phytoene synthase</fullName>
    </submittedName>
</protein>
<dbReference type="GO" id="GO:0016765">
    <property type="term" value="F:transferase activity, transferring alkyl or aryl (other than methyl) groups"/>
    <property type="evidence" value="ECO:0007669"/>
    <property type="project" value="UniProtKB-ARBA"/>
</dbReference>
<dbReference type="Gene3D" id="1.10.600.10">
    <property type="entry name" value="Farnesyl Diphosphate Synthase"/>
    <property type="match status" value="1"/>
</dbReference>
<dbReference type="Pfam" id="PF00494">
    <property type="entry name" value="SQS_PSY"/>
    <property type="match status" value="1"/>
</dbReference>
<accession>A0A1I3UUU2</accession>
<keyword evidence="2" id="KW-1185">Reference proteome</keyword>
<dbReference type="AlphaFoldDB" id="A0A1I3UUU2"/>
<evidence type="ECO:0000313" key="1">
    <source>
        <dbReference type="EMBL" id="SFJ86533.1"/>
    </source>
</evidence>
<organism evidence="1 2">
    <name type="scientific">Neomesorhizobium albiziae</name>
    <dbReference type="NCBI Taxonomy" id="335020"/>
    <lineage>
        <taxon>Bacteria</taxon>
        <taxon>Pseudomonadati</taxon>
        <taxon>Pseudomonadota</taxon>
        <taxon>Alphaproteobacteria</taxon>
        <taxon>Hyphomicrobiales</taxon>
        <taxon>Phyllobacteriaceae</taxon>
        <taxon>Neomesorhizobium</taxon>
    </lineage>
</organism>
<dbReference type="Proteomes" id="UP000323300">
    <property type="component" value="Unassembled WGS sequence"/>
</dbReference>
<dbReference type="EMBL" id="FOSL01000001">
    <property type="protein sequence ID" value="SFJ86533.1"/>
    <property type="molecule type" value="Genomic_DNA"/>
</dbReference>
<name>A0A1I3UUU2_9HYPH</name>
<dbReference type="InterPro" id="IPR002060">
    <property type="entry name" value="Squ/phyt_synthse"/>
</dbReference>
<dbReference type="InterPro" id="IPR008949">
    <property type="entry name" value="Isoprenoid_synthase_dom_sf"/>
</dbReference>
<reference evidence="1 2" key="1">
    <citation type="submission" date="2016-10" db="EMBL/GenBank/DDBJ databases">
        <authorList>
            <person name="Varghese N."/>
            <person name="Submissions S."/>
        </authorList>
    </citation>
    <scope>NUCLEOTIDE SEQUENCE [LARGE SCALE GENOMIC DNA]</scope>
    <source>
        <strain evidence="1 2">DSM 21822</strain>
    </source>
</reference>
<evidence type="ECO:0000313" key="2">
    <source>
        <dbReference type="Proteomes" id="UP000323300"/>
    </source>
</evidence>
<gene>
    <name evidence="1" type="ORF">SAMN04488498_10116</name>
</gene>
<dbReference type="SUPFAM" id="SSF48576">
    <property type="entry name" value="Terpenoid synthases"/>
    <property type="match status" value="1"/>
</dbReference>
<sequence>MPKADTHAMEAVRAADHDRYLSALYAPDDKRQSLFALYAFNAEIASIRDRIREPLPGEVRLQWWRDVLDGRTSADGHPLAEDLLEAIRTHALPVATFQNYLDARIFDLYDDPMPSRNDLEGYCGEVASALILLASMVLDASAAPRFAEAAGHAGCAQAITGLLRLLPIHRARGQCYVPGDILAAAGVSPHEFLTSDGEAGAARAVSAMAALARQHLSAFESQAVTLPETLRPAFLPLALAGAYLDRIEKNPAAILAQTIGLPTWRRHWLMVRKASVGWR</sequence>
<proteinExistence type="predicted"/>